<dbReference type="GO" id="GO:0030729">
    <property type="term" value="F:acetoacetate-CoA ligase activity"/>
    <property type="evidence" value="ECO:0007669"/>
    <property type="project" value="InterPro"/>
</dbReference>
<dbReference type="STRING" id="41047.A0A397I2U9"/>
<name>A0A397I2U9_ASPTH</name>
<dbReference type="InterPro" id="IPR020845">
    <property type="entry name" value="AMP-binding_CS"/>
</dbReference>
<dbReference type="PANTHER" id="PTHR42921:SF4">
    <property type="entry name" value="ACETOACETYL-COA SYNTHASE (AFU_ORTHOLOGUE AFUA_8G04770)"/>
    <property type="match status" value="1"/>
</dbReference>
<dbReference type="PANTHER" id="PTHR42921">
    <property type="entry name" value="ACETOACETYL-COA SYNTHETASE"/>
    <property type="match status" value="1"/>
</dbReference>
<dbReference type="GeneID" id="38131496"/>
<dbReference type="InterPro" id="IPR045851">
    <property type="entry name" value="AMP-bd_C_sf"/>
</dbReference>
<dbReference type="NCBIfam" id="TIGR01217">
    <property type="entry name" value="ac_ac_CoA_syn"/>
    <property type="match status" value="1"/>
</dbReference>
<dbReference type="OrthoDB" id="10253869at2759"/>
<dbReference type="InterPro" id="IPR042099">
    <property type="entry name" value="ANL_N_sf"/>
</dbReference>
<dbReference type="Proteomes" id="UP000215305">
    <property type="component" value="Unassembled WGS sequence"/>
</dbReference>
<dbReference type="PROSITE" id="PS00455">
    <property type="entry name" value="AMP_BINDING"/>
    <property type="match status" value="1"/>
</dbReference>
<organism evidence="2 3">
    <name type="scientific">Aspergillus thermomutatus</name>
    <name type="common">Neosartorya pseudofischeri</name>
    <dbReference type="NCBI Taxonomy" id="41047"/>
    <lineage>
        <taxon>Eukaryota</taxon>
        <taxon>Fungi</taxon>
        <taxon>Dikarya</taxon>
        <taxon>Ascomycota</taxon>
        <taxon>Pezizomycotina</taxon>
        <taxon>Eurotiomycetes</taxon>
        <taxon>Eurotiomycetidae</taxon>
        <taxon>Eurotiales</taxon>
        <taxon>Aspergillaceae</taxon>
        <taxon>Aspergillus</taxon>
        <taxon>Aspergillus subgen. Fumigati</taxon>
    </lineage>
</organism>
<dbReference type="Pfam" id="PF00501">
    <property type="entry name" value="AMP-binding"/>
    <property type="match status" value="1"/>
</dbReference>
<dbReference type="InterPro" id="IPR005914">
    <property type="entry name" value="Acac_CoA_synth"/>
</dbReference>
<feature type="domain" description="AMP-dependent synthetase/ligase" evidence="1">
    <location>
        <begin position="133"/>
        <end position="517"/>
    </location>
</feature>
<dbReference type="Gene3D" id="3.40.50.12780">
    <property type="entry name" value="N-terminal domain of ligase-like"/>
    <property type="match status" value="1"/>
</dbReference>
<proteinExistence type="predicted"/>
<protein>
    <recommendedName>
        <fullName evidence="1">AMP-dependent synthetase/ligase domain-containing protein</fullName>
    </recommendedName>
</protein>
<evidence type="ECO:0000259" key="1">
    <source>
        <dbReference type="Pfam" id="PF00501"/>
    </source>
</evidence>
<dbReference type="EMBL" id="NKHU02000008">
    <property type="protein sequence ID" value="RHZ67180.1"/>
    <property type="molecule type" value="Genomic_DNA"/>
</dbReference>
<keyword evidence="3" id="KW-1185">Reference proteome</keyword>
<dbReference type="InterPro" id="IPR000873">
    <property type="entry name" value="AMP-dep_synth/lig_dom"/>
</dbReference>
<comment type="caution">
    <text evidence="2">The sequence shown here is derived from an EMBL/GenBank/DDBJ whole genome shotgun (WGS) entry which is preliminary data.</text>
</comment>
<gene>
    <name evidence="2" type="ORF">CDV56_109522</name>
</gene>
<dbReference type="RefSeq" id="XP_026618532.1">
    <property type="nucleotide sequence ID" value="XM_026763141.1"/>
</dbReference>
<reference evidence="2" key="1">
    <citation type="submission" date="2018-08" db="EMBL/GenBank/DDBJ databases">
        <title>Draft genome sequence of azole-resistant Aspergillus thermomutatus (Neosartorya pseudofischeri) strain HMR AF 39, isolated from a human nasal aspirate.</title>
        <authorList>
            <person name="Parent-Michaud M."/>
            <person name="Dufresne P.J."/>
            <person name="Fournier E."/>
            <person name="Martineau C."/>
            <person name="Moreira S."/>
            <person name="Perkins V."/>
            <person name="De Repentigny L."/>
            <person name="Dufresne S.F."/>
        </authorList>
    </citation>
    <scope>NUCLEOTIDE SEQUENCE [LARGE SCALE GENOMIC DNA]</scope>
    <source>
        <strain evidence="2">HMR AF 39</strain>
    </source>
</reference>
<dbReference type="AlphaFoldDB" id="A0A397I2U9"/>
<dbReference type="Gene3D" id="3.30.300.30">
    <property type="match status" value="1"/>
</dbReference>
<accession>A0A397I2U9</accession>
<evidence type="ECO:0000313" key="2">
    <source>
        <dbReference type="EMBL" id="RHZ67180.1"/>
    </source>
</evidence>
<sequence>MATPSVPRKLWEHPCLASTNIGRFRASLESHTGKAFPVSNGAPNTPLLPRMQQSLTTPQTFHDLHHYSVQHRASFWDFCWKYFQLIHDGSYEVVVDETARMDTIPHWFNGVRLNFAENLLFSSDERDRLRGKEDDKVAVVEVREAGGEGATYVTWKELRQRTGRLAQALKAHGVHRGDRIAVCASNSLDTLLVFLATTALGAIFSSMSTDMGTRGLLDRLLQIKPVWLFMDDFAVYNGKKVDLRSKMVEVVKGLDGVTEFQGVVAQPRFSSPADLSGVPRACTLDDFLAKAPHDRLEFERVRFRDPFLVVYSSGTTGQPKCIVHSVGGVLLNAHKEGGLHQEMGSGSVILQYTTTGWIMYLAQVQGLLFGARIILYDGNPFLPNASVMIKLAAKERVTHLGISPRYLYELQRRKISPREIADLRCLQLVTSTGMVLPDSLFEWFYDSGFPPNVRLNNISGGTDIAGSFGTGNSLLPVHVGGCAGLALGIPVEVYDSSIDRGGAKGVPVSDGTPGELVATAAFPNMPVGFWGEDGDTRYHKAYFAHFDGVWTHGDFVSIHPITKQLFFHGRADGVLNPSGVRFGSSEIYQVIESDFANEVEDSLCVGQRRPSDNDERVVLFLKMKPNATFTADLVNRVRAAIRRRLSARHVPSYIFPTPEIPVTVNFKKVELPVKQIISGVHIQPSSTLSNPECLKYYSQFFNIEQMAARESKL</sequence>
<dbReference type="VEuPathDB" id="FungiDB:CDV56_109522"/>
<dbReference type="SUPFAM" id="SSF56801">
    <property type="entry name" value="Acetyl-CoA synthetase-like"/>
    <property type="match status" value="1"/>
</dbReference>
<dbReference type="GO" id="GO:0006629">
    <property type="term" value="P:lipid metabolic process"/>
    <property type="evidence" value="ECO:0007669"/>
    <property type="project" value="InterPro"/>
</dbReference>
<evidence type="ECO:0000313" key="3">
    <source>
        <dbReference type="Proteomes" id="UP000215305"/>
    </source>
</evidence>